<dbReference type="Proteomes" id="UP000190744">
    <property type="component" value="Unassembled WGS sequence"/>
</dbReference>
<comment type="caution">
    <text evidence="1">The sequence shown here is derived from an EMBL/GenBank/DDBJ whole genome shotgun (WGS) entry which is preliminary data.</text>
</comment>
<dbReference type="AlphaFoldDB" id="A0A1S9RI85"/>
<proteinExistence type="predicted"/>
<dbReference type="InterPro" id="IPR032675">
    <property type="entry name" value="LRR_dom_sf"/>
</dbReference>
<name>A0A1S9RI85_PENBI</name>
<protein>
    <submittedName>
        <fullName evidence="1">Uncharacterized protein</fullName>
    </submittedName>
</protein>
<evidence type="ECO:0000313" key="1">
    <source>
        <dbReference type="EMBL" id="OOQ84778.1"/>
    </source>
</evidence>
<accession>A0A1S9RI85</accession>
<dbReference type="EMBL" id="LJBN01000175">
    <property type="protein sequence ID" value="OOQ84778.1"/>
    <property type="molecule type" value="Genomic_DNA"/>
</dbReference>
<gene>
    <name evidence="1" type="ORF">PEBR_28817</name>
</gene>
<dbReference type="Gene3D" id="3.80.10.10">
    <property type="entry name" value="Ribonuclease Inhibitor"/>
    <property type="match status" value="1"/>
</dbReference>
<sequence length="385" mass="43666">MSIILDSPAAQHDFSRGSHWYHESPFLPIGESRGNESGASSLKDMATRRLVMDQSALKLELFENVPWKIAKELWEFLGSRGKQTLLMWKILIMRYPEQFPQLSPTYCMRTRVPKTPLKGYIDNVRSDACHWRAVLSLSSAYASVSDLVEIGNLKNLVALEIHSRVCDPSLPTNIETRDGAQLDDGVVRSWLDAAQSTGSLQNLQVLRIYQQNSLTHHILWMLERLPGLKVIVIYQCGKLTQEFSHLKARTKYGVQIAGWNAQRLDWVPDGGKTDAFKYLRPLLKVYEDGLSLRDTESKPNSPMLHSNMPIMEFGLPAYDCDDSEKEKRRAAYAAKSIFILTRATGLNGRKRAPQEIQQPRNTGKRIMKERGGRDMADVLGDFFGI</sequence>
<organism evidence="1 2">
    <name type="scientific">Penicillium brasilianum</name>
    <dbReference type="NCBI Taxonomy" id="104259"/>
    <lineage>
        <taxon>Eukaryota</taxon>
        <taxon>Fungi</taxon>
        <taxon>Dikarya</taxon>
        <taxon>Ascomycota</taxon>
        <taxon>Pezizomycotina</taxon>
        <taxon>Eurotiomycetes</taxon>
        <taxon>Eurotiomycetidae</taxon>
        <taxon>Eurotiales</taxon>
        <taxon>Aspergillaceae</taxon>
        <taxon>Penicillium</taxon>
    </lineage>
</organism>
<reference evidence="2" key="1">
    <citation type="submission" date="2015-09" db="EMBL/GenBank/DDBJ databases">
        <authorList>
            <person name="Fill T.P."/>
            <person name="Baretta J.F."/>
            <person name="de Almeida L.G."/>
            <person name="Rocha M."/>
            <person name="de Souza D.H."/>
            <person name="Malavazi I."/>
            <person name="Cerdeira L.T."/>
            <person name="Hong H."/>
            <person name="Samborskyy M."/>
            <person name="de Vasconcelos A.T."/>
            <person name="Leadlay P."/>
            <person name="Rodrigues-Filho E."/>
        </authorList>
    </citation>
    <scope>NUCLEOTIDE SEQUENCE [LARGE SCALE GENOMIC DNA]</scope>
    <source>
        <strain evidence="2">LaBioMMi 136</strain>
    </source>
</reference>
<evidence type="ECO:0000313" key="2">
    <source>
        <dbReference type="Proteomes" id="UP000190744"/>
    </source>
</evidence>